<feature type="repeat" description="WD" evidence="3">
    <location>
        <begin position="412"/>
        <end position="444"/>
    </location>
</feature>
<feature type="repeat" description="WD" evidence="3">
    <location>
        <begin position="318"/>
        <end position="353"/>
    </location>
</feature>
<evidence type="ECO:0000256" key="5">
    <source>
        <dbReference type="SAM" id="Phobius"/>
    </source>
</evidence>
<keyword evidence="5" id="KW-0812">Transmembrane</keyword>
<dbReference type="PROSITE" id="PS00678">
    <property type="entry name" value="WD_REPEATS_1"/>
    <property type="match status" value="1"/>
</dbReference>
<dbReference type="InterPro" id="IPR019775">
    <property type="entry name" value="WD40_repeat_CS"/>
</dbReference>
<comment type="caution">
    <text evidence="6">The sequence shown here is derived from an EMBL/GenBank/DDBJ whole genome shotgun (WGS) entry which is preliminary data.</text>
</comment>
<feature type="transmembrane region" description="Helical" evidence="5">
    <location>
        <begin position="20"/>
        <end position="38"/>
    </location>
</feature>
<evidence type="ECO:0000313" key="6">
    <source>
        <dbReference type="EMBL" id="KYR02818.1"/>
    </source>
</evidence>
<protein>
    <submittedName>
        <fullName evidence="6">Uncharacterized protein</fullName>
    </submittedName>
</protein>
<dbReference type="OrthoDB" id="346371at2759"/>
<keyword evidence="7" id="KW-1185">Reference proteome</keyword>
<sequence length="450" mass="50275">MKFKEFQEILGYKYESINIWYLVAISFFTIIIGLVFLLKKNNSNNNNTRSTQQQKQSTLKSKKQQQQQQEQQQTTNKPNKSKTPSGSTSPLTTTSPVLNSTPSTNNAGNSSSSSNNNNNNNSQHKLFIKTIKSCGDVVESIKFSPDSKYLSFIGNDRNIKIFSTESLFAKTPTFFNLQLPFDQASAFSWGNKCIYASLKDSQKLICFNILDQKNQQGRSYEQAWSVSLDCKTIIKSVCSEINCPYVLTCGDDTIVKIWTTKGQLIQTINTGQIKNFMAAVSPLGKYFGVAAFSSEVKIYEALLKKDGSLDQCKRVMSLSGYKTSVNSISFNNDGTKILTSSIKDEGIKLWNINVKYQMDVDPELVYSIKSQSGKLDIVLISPDSKVFAGINQLEQTISFYLLSNGTLIDIIQQAAHGTINTICWSPDSKYLFSGGSEKLIYIWSNPLVKN</sequence>
<evidence type="ECO:0000256" key="1">
    <source>
        <dbReference type="ARBA" id="ARBA00022574"/>
    </source>
</evidence>
<reference evidence="6 7" key="1">
    <citation type="submission" date="2015-12" db="EMBL/GenBank/DDBJ databases">
        <title>Dictyostelia acquired genes for synthesis and detection of signals that induce cell-type specialization by lateral gene transfer from prokaryotes.</title>
        <authorList>
            <person name="Gloeckner G."/>
            <person name="Schaap P."/>
        </authorList>
    </citation>
    <scope>NUCLEOTIDE SEQUENCE [LARGE SCALE GENOMIC DNA]</scope>
    <source>
        <strain evidence="6 7">TK</strain>
    </source>
</reference>
<dbReference type="Proteomes" id="UP000076078">
    <property type="component" value="Unassembled WGS sequence"/>
</dbReference>
<dbReference type="InterPro" id="IPR042410">
    <property type="entry name" value="WBSCR13"/>
</dbReference>
<evidence type="ECO:0000256" key="4">
    <source>
        <dbReference type="SAM" id="MobiDB-lite"/>
    </source>
</evidence>
<accession>A0A152A9B8</accession>
<dbReference type="PROSITE" id="PS50082">
    <property type="entry name" value="WD_REPEATS_2"/>
    <property type="match status" value="2"/>
</dbReference>
<dbReference type="GO" id="GO:0005783">
    <property type="term" value="C:endoplasmic reticulum"/>
    <property type="evidence" value="ECO:0007669"/>
    <property type="project" value="TreeGrafter"/>
</dbReference>
<dbReference type="InterPro" id="IPR015943">
    <property type="entry name" value="WD40/YVTN_repeat-like_dom_sf"/>
</dbReference>
<evidence type="ECO:0000256" key="2">
    <source>
        <dbReference type="ARBA" id="ARBA00022737"/>
    </source>
</evidence>
<dbReference type="InterPro" id="IPR001680">
    <property type="entry name" value="WD40_rpt"/>
</dbReference>
<keyword evidence="5" id="KW-1133">Transmembrane helix</keyword>
<feature type="region of interest" description="Disordered" evidence="4">
    <location>
        <begin position="43"/>
        <end position="122"/>
    </location>
</feature>
<name>A0A152A9B8_TIELA</name>
<proteinExistence type="predicted"/>
<dbReference type="InterPro" id="IPR036322">
    <property type="entry name" value="WD40_repeat_dom_sf"/>
</dbReference>
<evidence type="ECO:0000256" key="3">
    <source>
        <dbReference type="PROSITE-ProRule" id="PRU00221"/>
    </source>
</evidence>
<dbReference type="FunCoup" id="A0A152A9B8">
    <property type="interactions" value="175"/>
</dbReference>
<dbReference type="STRING" id="361077.A0A152A9B8"/>
<dbReference type="Gene3D" id="2.130.10.10">
    <property type="entry name" value="YVTN repeat-like/Quinoprotein amine dehydrogenase"/>
    <property type="match status" value="2"/>
</dbReference>
<dbReference type="InParanoid" id="A0A152A9B8"/>
<dbReference type="PANTHER" id="PTHR44321">
    <property type="entry name" value="TRANSDUCIN BETA-LIKE PROTEIN 2"/>
    <property type="match status" value="1"/>
</dbReference>
<keyword evidence="1 3" id="KW-0853">WD repeat</keyword>
<keyword evidence="5" id="KW-0472">Membrane</keyword>
<dbReference type="Pfam" id="PF00400">
    <property type="entry name" value="WD40"/>
    <property type="match status" value="4"/>
</dbReference>
<dbReference type="SUPFAM" id="SSF50978">
    <property type="entry name" value="WD40 repeat-like"/>
    <property type="match status" value="1"/>
</dbReference>
<dbReference type="PROSITE" id="PS50294">
    <property type="entry name" value="WD_REPEATS_REGION"/>
    <property type="match status" value="2"/>
</dbReference>
<dbReference type="EMBL" id="LODT01000001">
    <property type="protein sequence ID" value="KYR02818.1"/>
    <property type="molecule type" value="Genomic_DNA"/>
</dbReference>
<evidence type="ECO:0000313" key="7">
    <source>
        <dbReference type="Proteomes" id="UP000076078"/>
    </source>
</evidence>
<dbReference type="PANTHER" id="PTHR44321:SF1">
    <property type="entry name" value="TRANSDUCIN BETA-LIKE PROTEIN 2"/>
    <property type="match status" value="1"/>
</dbReference>
<organism evidence="6 7">
    <name type="scientific">Tieghemostelium lacteum</name>
    <name type="common">Slime mold</name>
    <name type="synonym">Dictyostelium lacteum</name>
    <dbReference type="NCBI Taxonomy" id="361077"/>
    <lineage>
        <taxon>Eukaryota</taxon>
        <taxon>Amoebozoa</taxon>
        <taxon>Evosea</taxon>
        <taxon>Eumycetozoa</taxon>
        <taxon>Dictyostelia</taxon>
        <taxon>Dictyosteliales</taxon>
        <taxon>Raperosteliaceae</taxon>
        <taxon>Tieghemostelium</taxon>
    </lineage>
</organism>
<dbReference type="GO" id="GO:0030968">
    <property type="term" value="P:endoplasmic reticulum unfolded protein response"/>
    <property type="evidence" value="ECO:0007669"/>
    <property type="project" value="TreeGrafter"/>
</dbReference>
<dbReference type="AlphaFoldDB" id="A0A152A9B8"/>
<keyword evidence="2" id="KW-0677">Repeat</keyword>
<gene>
    <name evidence="6" type="ORF">DLAC_11438</name>
</gene>
<dbReference type="OMA" id="RINVYNF"/>
<dbReference type="SMART" id="SM00320">
    <property type="entry name" value="WD40"/>
    <property type="match status" value="5"/>
</dbReference>